<organism evidence="1 2">
    <name type="scientific">Bradyrhizobium shewense</name>
    <dbReference type="NCBI Taxonomy" id="1761772"/>
    <lineage>
        <taxon>Bacteria</taxon>
        <taxon>Pseudomonadati</taxon>
        <taxon>Pseudomonadota</taxon>
        <taxon>Alphaproteobacteria</taxon>
        <taxon>Hyphomicrobiales</taxon>
        <taxon>Nitrobacteraceae</taxon>
        <taxon>Bradyrhizobium</taxon>
    </lineage>
</organism>
<name>A0A1C3XID0_9BRAD</name>
<keyword evidence="2" id="KW-1185">Reference proteome</keyword>
<evidence type="ECO:0000313" key="2">
    <source>
        <dbReference type="Proteomes" id="UP000199184"/>
    </source>
</evidence>
<reference evidence="2" key="1">
    <citation type="submission" date="2016-08" db="EMBL/GenBank/DDBJ databases">
        <authorList>
            <person name="Varghese N."/>
            <person name="Submissions Spin"/>
        </authorList>
    </citation>
    <scope>NUCLEOTIDE SEQUENCE [LARGE SCALE GENOMIC DNA]</scope>
    <source>
        <strain evidence="2">ERR11</strain>
    </source>
</reference>
<gene>
    <name evidence="1" type="ORF">GA0061098_1016143</name>
</gene>
<protein>
    <submittedName>
        <fullName evidence="1">Uncharacterized protein</fullName>
    </submittedName>
</protein>
<dbReference type="EMBL" id="FMAI01000016">
    <property type="protein sequence ID" value="SCB52042.1"/>
    <property type="molecule type" value="Genomic_DNA"/>
</dbReference>
<proteinExistence type="predicted"/>
<dbReference type="Proteomes" id="UP000199184">
    <property type="component" value="Unassembled WGS sequence"/>
</dbReference>
<sequence>MTLAAQNNRLFSCTTEFDGYPSTQLTAENLPALVECVLTLESYRTGPTAPYPKVPFTEFSAISVGSDAVAAKVRWAASGGAVIKKDGGTDACVDVAYPVTGT</sequence>
<evidence type="ECO:0000313" key="1">
    <source>
        <dbReference type="EMBL" id="SCB52042.1"/>
    </source>
</evidence>
<accession>A0A1C3XID0</accession>
<dbReference type="AlphaFoldDB" id="A0A1C3XID0"/>
<dbReference type="RefSeq" id="WP_091964077.1">
    <property type="nucleotide sequence ID" value="NZ_FMAI01000016.1"/>
</dbReference>